<name>A0ABW3ZT63_9BACI</name>
<dbReference type="GO" id="GO:0006508">
    <property type="term" value="P:proteolysis"/>
    <property type="evidence" value="ECO:0007669"/>
    <property type="project" value="UniProtKB-KW"/>
</dbReference>
<evidence type="ECO:0000256" key="1">
    <source>
        <dbReference type="SAM" id="MobiDB-lite"/>
    </source>
</evidence>
<gene>
    <name evidence="4" type="ORF">ACFQ4A_05995</name>
</gene>
<dbReference type="InterPro" id="IPR025748">
    <property type="entry name" value="PrcB_C_dom"/>
</dbReference>
<keyword evidence="2" id="KW-0732">Signal</keyword>
<dbReference type="PROSITE" id="PS51257">
    <property type="entry name" value="PROKAR_LIPOPROTEIN"/>
    <property type="match status" value="1"/>
</dbReference>
<evidence type="ECO:0000313" key="4">
    <source>
        <dbReference type="EMBL" id="MFD1361220.1"/>
    </source>
</evidence>
<proteinExistence type="predicted"/>
<dbReference type="GO" id="GO:0008233">
    <property type="term" value="F:peptidase activity"/>
    <property type="evidence" value="ECO:0007669"/>
    <property type="project" value="UniProtKB-KW"/>
</dbReference>
<reference evidence="5" key="1">
    <citation type="journal article" date="2019" name="Int. J. Syst. Evol. Microbiol.">
        <title>The Global Catalogue of Microorganisms (GCM) 10K type strain sequencing project: providing services to taxonomists for standard genome sequencing and annotation.</title>
        <authorList>
            <consortium name="The Broad Institute Genomics Platform"/>
            <consortium name="The Broad Institute Genome Sequencing Center for Infectious Disease"/>
            <person name="Wu L."/>
            <person name="Ma J."/>
        </authorList>
    </citation>
    <scope>NUCLEOTIDE SEQUENCE [LARGE SCALE GENOMIC DNA]</scope>
    <source>
        <strain evidence="5">CCUG 54822</strain>
    </source>
</reference>
<evidence type="ECO:0000313" key="5">
    <source>
        <dbReference type="Proteomes" id="UP001597178"/>
    </source>
</evidence>
<feature type="chain" id="PRO_5046675919" evidence="2">
    <location>
        <begin position="23"/>
        <end position="194"/>
    </location>
</feature>
<evidence type="ECO:0000259" key="3">
    <source>
        <dbReference type="Pfam" id="PF14343"/>
    </source>
</evidence>
<dbReference type="RefSeq" id="WP_382398586.1">
    <property type="nucleotide sequence ID" value="NZ_JBHTNH010000008.1"/>
</dbReference>
<keyword evidence="4" id="KW-0645">Protease</keyword>
<protein>
    <submittedName>
        <fullName evidence="4">Protease complex subunit PrcB family protein</fullName>
    </submittedName>
</protein>
<accession>A0ABW3ZT63</accession>
<dbReference type="EMBL" id="JBHTNH010000008">
    <property type="protein sequence ID" value="MFD1361220.1"/>
    <property type="molecule type" value="Genomic_DNA"/>
</dbReference>
<comment type="caution">
    <text evidence="4">The sequence shown here is derived from an EMBL/GenBank/DDBJ whole genome shotgun (WGS) entry which is preliminary data.</text>
</comment>
<sequence>MRSLLLMLLSALLLTGCGSGTTEDETMTEEGPIAREKTELSFQMIDPDEAPARVQTWLEKNRSEEAKKVFHADGKTYVIILLGQKSTGGYAVNIERMELAKIVSPESKQGKGTVNVTYHVTKPEEGSFNIQALTYPMAIAELNGELAYGFQFNSSSKSGGLDDKKADDDDTEDNPEIIKPQVLTSEGNMKESDG</sequence>
<feature type="domain" description="PrcB C-terminal" evidence="3">
    <location>
        <begin position="76"/>
        <end position="142"/>
    </location>
</feature>
<feature type="region of interest" description="Disordered" evidence="1">
    <location>
        <begin position="154"/>
        <end position="194"/>
    </location>
</feature>
<dbReference type="Proteomes" id="UP001597178">
    <property type="component" value="Unassembled WGS sequence"/>
</dbReference>
<feature type="signal peptide" evidence="2">
    <location>
        <begin position="1"/>
        <end position="22"/>
    </location>
</feature>
<keyword evidence="4" id="KW-0378">Hydrolase</keyword>
<evidence type="ECO:0000256" key="2">
    <source>
        <dbReference type="SAM" id="SignalP"/>
    </source>
</evidence>
<keyword evidence="5" id="KW-1185">Reference proteome</keyword>
<organism evidence="4 5">
    <name type="scientific">Lentibacillus salinarum</name>
    <dbReference type="NCBI Taxonomy" id="446820"/>
    <lineage>
        <taxon>Bacteria</taxon>
        <taxon>Bacillati</taxon>
        <taxon>Bacillota</taxon>
        <taxon>Bacilli</taxon>
        <taxon>Bacillales</taxon>
        <taxon>Bacillaceae</taxon>
        <taxon>Lentibacillus</taxon>
    </lineage>
</organism>
<dbReference type="Pfam" id="PF14343">
    <property type="entry name" value="PrcB_C"/>
    <property type="match status" value="1"/>
</dbReference>